<name>A0A3N4M1Q2_9PEZI</name>
<evidence type="ECO:0000313" key="1">
    <source>
        <dbReference type="EMBL" id="RPB29106.1"/>
    </source>
</evidence>
<proteinExistence type="predicted"/>
<dbReference type="AlphaFoldDB" id="A0A3N4M1Q2"/>
<dbReference type="OrthoDB" id="5344887at2759"/>
<organism evidence="1 2">
    <name type="scientific">Terfezia boudieri ATCC MYA-4762</name>
    <dbReference type="NCBI Taxonomy" id="1051890"/>
    <lineage>
        <taxon>Eukaryota</taxon>
        <taxon>Fungi</taxon>
        <taxon>Dikarya</taxon>
        <taxon>Ascomycota</taxon>
        <taxon>Pezizomycotina</taxon>
        <taxon>Pezizomycetes</taxon>
        <taxon>Pezizales</taxon>
        <taxon>Pezizaceae</taxon>
        <taxon>Terfezia</taxon>
    </lineage>
</organism>
<keyword evidence="2" id="KW-1185">Reference proteome</keyword>
<dbReference type="EMBL" id="ML121528">
    <property type="protein sequence ID" value="RPB29106.1"/>
    <property type="molecule type" value="Genomic_DNA"/>
</dbReference>
<dbReference type="InParanoid" id="A0A3N4M1Q2"/>
<sequence length="786" mass="89887">MDKKKLKRHSSGLQESFLARKWITELNRKYPSTADLDLSGDMEEVDVAYRIFNRLKVAINMEDIPFSPHIVSVLNTQVRKIHIVVEKITLYQTLLKNQDWYTALKSLLPPGSAEDDTIHAVVSQLRQHWTDKYHGQSLAALMDKLSDAEQNWERQKLYVKAFNIVQSSGMGKSRLVAELGKEIMTLSFALRKRGETEFPPGDILAWYIQSDSHSDLIQEWSRILAPPPNEDSGDGDDDEYEKCMTFTSQLHNPLKQLLKLLETESLSTTQRKLPLLVLAFDEAANLDTETITALRRVMRILRGWPVWAIFLTTNGDIAACAPPQFKDPSGRIADGNLKHIPYFLGLELDVKARQQLYLAIGHELAKPLRQFSSIAHITMFGRPLWQVYSMSEYADLRQFVVFKLLCGQQLFKPDDRYHVFAVLASRLYLDPCFNRDEYSLLAREAVSSHLRLLSAIDVYTGLVRTVTPSEPIVSDAAAWLLLRPEPVHSMSTSGNNWSQCLTLFAEYFLSRGMVDKGTKGELYARLMCILARDYLLEEIARSSIQDRAQECTYSIPFLAHKFLEQLTGMPILQEHAVLRESKPAQKIRRKENYMSDDPVGPWALFRSGYMNFNHFSQTQISLNPETFQDLLHSLLRQHYEDFDVNKLSAAFLQVKNRMNKVKIPLGKEYREIFRQWKPRLVISIQMELGTVGSGIETQVRWPEPGIDEPYVFGIRLLGSGKDTYPVLGKHKLENTCARLVKTIVFENSGLESMICGSMVRFNSHTHKERYRLDGDTTPEDVSGVVS</sequence>
<accession>A0A3N4M1Q2</accession>
<gene>
    <name evidence="1" type="ORF">L211DRAFT_845125</name>
</gene>
<protein>
    <submittedName>
        <fullName evidence="1">Uncharacterized protein</fullName>
    </submittedName>
</protein>
<dbReference type="PANTHER" id="PTHR33266:SF1">
    <property type="entry name" value="F-BOX DOMAIN-CONTAINING PROTEIN"/>
    <property type="match status" value="1"/>
</dbReference>
<dbReference type="Proteomes" id="UP000267821">
    <property type="component" value="Unassembled WGS sequence"/>
</dbReference>
<reference evidence="1 2" key="1">
    <citation type="journal article" date="2018" name="Nat. Ecol. Evol.">
        <title>Pezizomycetes genomes reveal the molecular basis of ectomycorrhizal truffle lifestyle.</title>
        <authorList>
            <person name="Murat C."/>
            <person name="Payen T."/>
            <person name="Noel B."/>
            <person name="Kuo A."/>
            <person name="Morin E."/>
            <person name="Chen J."/>
            <person name="Kohler A."/>
            <person name="Krizsan K."/>
            <person name="Balestrini R."/>
            <person name="Da Silva C."/>
            <person name="Montanini B."/>
            <person name="Hainaut M."/>
            <person name="Levati E."/>
            <person name="Barry K.W."/>
            <person name="Belfiori B."/>
            <person name="Cichocki N."/>
            <person name="Clum A."/>
            <person name="Dockter R.B."/>
            <person name="Fauchery L."/>
            <person name="Guy J."/>
            <person name="Iotti M."/>
            <person name="Le Tacon F."/>
            <person name="Lindquist E.A."/>
            <person name="Lipzen A."/>
            <person name="Malagnac F."/>
            <person name="Mello A."/>
            <person name="Molinier V."/>
            <person name="Miyauchi S."/>
            <person name="Poulain J."/>
            <person name="Riccioni C."/>
            <person name="Rubini A."/>
            <person name="Sitrit Y."/>
            <person name="Splivallo R."/>
            <person name="Traeger S."/>
            <person name="Wang M."/>
            <person name="Zifcakova L."/>
            <person name="Wipf D."/>
            <person name="Zambonelli A."/>
            <person name="Paolocci F."/>
            <person name="Nowrousian M."/>
            <person name="Ottonello S."/>
            <person name="Baldrian P."/>
            <person name="Spatafora J.W."/>
            <person name="Henrissat B."/>
            <person name="Nagy L.G."/>
            <person name="Aury J.M."/>
            <person name="Wincker P."/>
            <person name="Grigoriev I.V."/>
            <person name="Bonfante P."/>
            <person name="Martin F.M."/>
        </authorList>
    </citation>
    <scope>NUCLEOTIDE SEQUENCE [LARGE SCALE GENOMIC DNA]</scope>
    <source>
        <strain evidence="1 2">ATCC MYA-4762</strain>
    </source>
</reference>
<evidence type="ECO:0000313" key="2">
    <source>
        <dbReference type="Proteomes" id="UP000267821"/>
    </source>
</evidence>
<dbReference type="PANTHER" id="PTHR33266">
    <property type="entry name" value="CHROMOSOME 15, WHOLE GENOME SHOTGUN SEQUENCE"/>
    <property type="match status" value="1"/>
</dbReference>